<dbReference type="AlphaFoldDB" id="A0A0G4FE72"/>
<evidence type="ECO:0008006" key="3">
    <source>
        <dbReference type="Google" id="ProtNLM"/>
    </source>
</evidence>
<feature type="signal peptide" evidence="1">
    <location>
        <begin position="1"/>
        <end position="19"/>
    </location>
</feature>
<feature type="chain" id="PRO_5005188961" description="Secreted protein" evidence="1">
    <location>
        <begin position="20"/>
        <end position="147"/>
    </location>
</feature>
<dbReference type="EMBL" id="CDMZ01000298">
    <property type="protein sequence ID" value="CEM11275.1"/>
    <property type="molecule type" value="Genomic_DNA"/>
</dbReference>
<evidence type="ECO:0000256" key="1">
    <source>
        <dbReference type="SAM" id="SignalP"/>
    </source>
</evidence>
<protein>
    <recommendedName>
        <fullName evidence="3">Secreted protein</fullName>
    </recommendedName>
</protein>
<sequence length="147" mass="16645">MNFISRLSLIAGILSFASGLQLKENQSKEKPILPTSCTVDQCNENALMLQMGTFPMRDAYNGPYPGGCWGGESACAWHYHSILRKCECSNAQYFTNTEGCYLEPKFTPCHETCNGEKRETCKPKLDCPKKPDNYYYYGYCNLVLPHD</sequence>
<organism evidence="2">
    <name type="scientific">Chromera velia CCMP2878</name>
    <dbReference type="NCBI Taxonomy" id="1169474"/>
    <lineage>
        <taxon>Eukaryota</taxon>
        <taxon>Sar</taxon>
        <taxon>Alveolata</taxon>
        <taxon>Colpodellida</taxon>
        <taxon>Chromeraceae</taxon>
        <taxon>Chromera</taxon>
    </lineage>
</organism>
<name>A0A0G4FE72_9ALVE</name>
<reference evidence="2" key="1">
    <citation type="submission" date="2014-11" db="EMBL/GenBank/DDBJ databases">
        <authorList>
            <person name="Otto D Thomas"/>
            <person name="Naeem Raeece"/>
        </authorList>
    </citation>
    <scope>NUCLEOTIDE SEQUENCE</scope>
</reference>
<keyword evidence="1" id="KW-0732">Signal</keyword>
<proteinExistence type="predicted"/>
<gene>
    <name evidence="2" type="ORF">Cvel_16478</name>
</gene>
<accession>A0A0G4FE72</accession>
<evidence type="ECO:0000313" key="2">
    <source>
        <dbReference type="EMBL" id="CEM11275.1"/>
    </source>
</evidence>
<dbReference type="VEuPathDB" id="CryptoDB:Cvel_16478"/>